<dbReference type="PANTHER" id="PTHR47870:SF1">
    <property type="entry name" value="CYTOCHROME C-TYPE BIOGENESIS PROTEIN CCMH"/>
    <property type="match status" value="1"/>
</dbReference>
<evidence type="ECO:0000256" key="5">
    <source>
        <dbReference type="ARBA" id="ARBA00022748"/>
    </source>
</evidence>
<keyword evidence="7" id="KW-0812">Transmembrane</keyword>
<sequence>MRGANQVPLPLAGGVRGGASRVSPTARASHALPRPLPRAGGEVLAALLLCISPAFAQPVTPPARYANVQLADPAKEASARALMETLRCLVCQGQSIADSDADMAADMRALVRERIERGEKPASIRDWLIARYGDYVTYDPPLSGLTWPLWLAPILLLGSGGWIARSSFRRRTR</sequence>
<dbReference type="Pfam" id="PF03918">
    <property type="entry name" value="CcmH"/>
    <property type="match status" value="1"/>
</dbReference>
<evidence type="ECO:0000259" key="9">
    <source>
        <dbReference type="Pfam" id="PF03918"/>
    </source>
</evidence>
<dbReference type="GO" id="GO:0005886">
    <property type="term" value="C:plasma membrane"/>
    <property type="evidence" value="ECO:0007669"/>
    <property type="project" value="TreeGrafter"/>
</dbReference>
<dbReference type="InterPro" id="IPR038297">
    <property type="entry name" value="CcmH/CycL/NrfF/Ccl2_sf"/>
</dbReference>
<dbReference type="Proteomes" id="UP000244013">
    <property type="component" value="Unassembled WGS sequence"/>
</dbReference>
<dbReference type="InterPro" id="IPR005616">
    <property type="entry name" value="CcmH/CycL/Ccl2/NrfF_N"/>
</dbReference>
<evidence type="ECO:0000256" key="6">
    <source>
        <dbReference type="ARBA" id="ARBA00023004"/>
    </source>
</evidence>
<dbReference type="PANTHER" id="PTHR47870">
    <property type="entry name" value="CYTOCHROME C-TYPE BIOGENESIS PROTEIN CCMH"/>
    <property type="match status" value="1"/>
</dbReference>
<dbReference type="EMBL" id="QAYE01000007">
    <property type="protein sequence ID" value="PTW45507.1"/>
    <property type="molecule type" value="Genomic_DNA"/>
</dbReference>
<reference evidence="10 11" key="1">
    <citation type="submission" date="2018-04" db="EMBL/GenBank/DDBJ databases">
        <title>Genomic Encyclopedia of Type Strains, Phase III (KMG-III): the genomes of soil and plant-associated and newly described type strains.</title>
        <authorList>
            <person name="Whitman W."/>
        </authorList>
    </citation>
    <scope>NUCLEOTIDE SEQUENCE [LARGE SCALE GENOMIC DNA]</scope>
    <source>
        <strain evidence="10 11">MA-olki</strain>
    </source>
</reference>
<keyword evidence="7" id="KW-0472">Membrane</keyword>
<organism evidence="10 11">
    <name type="scientific">Sphingomonas faeni</name>
    <dbReference type="NCBI Taxonomy" id="185950"/>
    <lineage>
        <taxon>Bacteria</taxon>
        <taxon>Pseudomonadati</taxon>
        <taxon>Pseudomonadota</taxon>
        <taxon>Alphaproteobacteria</taxon>
        <taxon>Sphingomonadales</taxon>
        <taxon>Sphingomonadaceae</taxon>
        <taxon>Sphingomonas</taxon>
    </lineage>
</organism>
<feature type="transmembrane region" description="Helical" evidence="7">
    <location>
        <begin position="147"/>
        <end position="164"/>
    </location>
</feature>
<keyword evidence="5" id="KW-0201">Cytochrome c-type biogenesis</keyword>
<dbReference type="Gene3D" id="1.10.8.640">
    <property type="entry name" value="Cytochrome C biogenesis protein"/>
    <property type="match status" value="1"/>
</dbReference>
<evidence type="ECO:0000256" key="2">
    <source>
        <dbReference type="ARBA" id="ARBA00022617"/>
    </source>
</evidence>
<evidence type="ECO:0000256" key="4">
    <source>
        <dbReference type="ARBA" id="ARBA00022729"/>
    </source>
</evidence>
<feature type="region of interest" description="Disordered" evidence="8">
    <location>
        <begin position="1"/>
        <end position="34"/>
    </location>
</feature>
<dbReference type="GO" id="GO:0046872">
    <property type="term" value="F:metal ion binding"/>
    <property type="evidence" value="ECO:0007669"/>
    <property type="project" value="UniProtKB-KW"/>
</dbReference>
<protein>
    <recommendedName>
        <fullName evidence="7">Cytochrome c-type biogenesis protein</fullName>
    </recommendedName>
</protein>
<dbReference type="CDD" id="cd16378">
    <property type="entry name" value="CcmH_N"/>
    <property type="match status" value="1"/>
</dbReference>
<keyword evidence="6 7" id="KW-0408">Iron</keyword>
<keyword evidence="3 7" id="KW-0479">Metal-binding</keyword>
<evidence type="ECO:0000256" key="7">
    <source>
        <dbReference type="RuleBase" id="RU364112"/>
    </source>
</evidence>
<evidence type="ECO:0000256" key="3">
    <source>
        <dbReference type="ARBA" id="ARBA00022723"/>
    </source>
</evidence>
<evidence type="ECO:0000256" key="1">
    <source>
        <dbReference type="ARBA" id="ARBA00010342"/>
    </source>
</evidence>
<dbReference type="AlphaFoldDB" id="A0A2T5U1X1"/>
<proteinExistence type="inferred from homology"/>
<accession>A0A2T5U1X1</accession>
<dbReference type="InterPro" id="IPR051263">
    <property type="entry name" value="C-type_cytochrome_biogenesis"/>
</dbReference>
<keyword evidence="7" id="KW-1133">Transmembrane helix</keyword>
<evidence type="ECO:0000256" key="8">
    <source>
        <dbReference type="SAM" id="MobiDB-lite"/>
    </source>
</evidence>
<comment type="similarity">
    <text evidence="1 7">Belongs to the CcmH/CycL/Ccl2/NrfF family.</text>
</comment>
<name>A0A2T5U1X1_9SPHN</name>
<evidence type="ECO:0000313" key="11">
    <source>
        <dbReference type="Proteomes" id="UP000244013"/>
    </source>
</evidence>
<comment type="caution">
    <text evidence="10">The sequence shown here is derived from an EMBL/GenBank/DDBJ whole genome shotgun (WGS) entry which is preliminary data.</text>
</comment>
<dbReference type="GO" id="GO:0017004">
    <property type="term" value="P:cytochrome complex assembly"/>
    <property type="evidence" value="ECO:0007669"/>
    <property type="project" value="UniProtKB-KW"/>
</dbReference>
<keyword evidence="2 7" id="KW-0349">Heme</keyword>
<keyword evidence="4 7" id="KW-0732">Signal</keyword>
<feature type="domain" description="CcmH/CycL/Ccl2/NrfF N-terminal" evidence="9">
    <location>
        <begin position="62"/>
        <end position="172"/>
    </location>
</feature>
<evidence type="ECO:0000313" key="10">
    <source>
        <dbReference type="EMBL" id="PTW45507.1"/>
    </source>
</evidence>
<gene>
    <name evidence="10" type="ORF">C8J25_107188</name>
</gene>
<comment type="function">
    <text evidence="7">Possible subunit of a heme lyase.</text>
</comment>